<protein>
    <recommendedName>
        <fullName evidence="3">Abi-like protein</fullName>
    </recommendedName>
</protein>
<evidence type="ECO:0000313" key="1">
    <source>
        <dbReference type="EMBL" id="MEJ1089384.1"/>
    </source>
</evidence>
<dbReference type="EMBL" id="JBBDGM010000013">
    <property type="protein sequence ID" value="MEJ1089384.1"/>
    <property type="molecule type" value="Genomic_DNA"/>
</dbReference>
<sequence>MAIASDRSGVFLNKPTTRVLNVNRAGILTPEDYDALLPLVTAERLGSYVRATKGTTTDAFKLYEWNMRAAASVMELTSMVEVITRNALDAQLRDWAQRKRAGASWLDTIPVDARGLKDLRQARDRATRKGKRDEVHGRVVAELSLGFWRYLVESRYLTSLWVPSTHAAFPFGHPDLRTRQKDVAFGMQQLNYVRNRAAHHEPIHQRDLGRDLQLALDLAGWISPTALKWVTVTTSLRSLIAERPTHRAE</sequence>
<proteinExistence type="predicted"/>
<reference evidence="1 2" key="1">
    <citation type="submission" date="2024-02" db="EMBL/GenBank/DDBJ databases">
        <authorList>
            <person name="Saticioglu I.B."/>
        </authorList>
    </citation>
    <scope>NUCLEOTIDE SEQUENCE [LARGE SCALE GENOMIC DNA]</scope>
    <source>
        <strain evidence="1 2">Mu-80</strain>
    </source>
</reference>
<keyword evidence="2" id="KW-1185">Reference proteome</keyword>
<organism evidence="1 2">
    <name type="scientific">Microbacterium bandirmense</name>
    <dbReference type="NCBI Taxonomy" id="3122050"/>
    <lineage>
        <taxon>Bacteria</taxon>
        <taxon>Bacillati</taxon>
        <taxon>Actinomycetota</taxon>
        <taxon>Actinomycetes</taxon>
        <taxon>Micrococcales</taxon>
        <taxon>Microbacteriaceae</taxon>
        <taxon>Microbacterium</taxon>
    </lineage>
</organism>
<comment type="caution">
    <text evidence="1">The sequence shown here is derived from an EMBL/GenBank/DDBJ whole genome shotgun (WGS) entry which is preliminary data.</text>
</comment>
<dbReference type="Proteomes" id="UP001371224">
    <property type="component" value="Unassembled WGS sequence"/>
</dbReference>
<evidence type="ECO:0000313" key="2">
    <source>
        <dbReference type="Proteomes" id="UP001371224"/>
    </source>
</evidence>
<name>A0ABU8LDI0_9MICO</name>
<accession>A0ABU8LDI0</accession>
<dbReference type="RefSeq" id="WP_337333029.1">
    <property type="nucleotide sequence ID" value="NZ_JBBDGM010000013.1"/>
</dbReference>
<gene>
    <name evidence="1" type="ORF">WDU99_13770</name>
</gene>
<evidence type="ECO:0008006" key="3">
    <source>
        <dbReference type="Google" id="ProtNLM"/>
    </source>
</evidence>